<organism evidence="14 15">
    <name type="scientific">BD1-7 clade bacterium</name>
    <dbReference type="NCBI Taxonomy" id="2029982"/>
    <lineage>
        <taxon>Bacteria</taxon>
        <taxon>Pseudomonadati</taxon>
        <taxon>Pseudomonadota</taxon>
        <taxon>Gammaproteobacteria</taxon>
        <taxon>Cellvibrionales</taxon>
        <taxon>Spongiibacteraceae</taxon>
        <taxon>BD1-7 clade</taxon>
    </lineage>
</organism>
<dbReference type="PANTHER" id="PTHR47529:SF1">
    <property type="entry name" value="PERIPLASMIC CHAPERONE PPID"/>
    <property type="match status" value="1"/>
</dbReference>
<dbReference type="OrthoDB" id="9812372at2"/>
<accession>A0A5S9QSX3</accession>
<dbReference type="AlphaFoldDB" id="A0A5S9QSX3"/>
<dbReference type="GO" id="GO:0003755">
    <property type="term" value="F:peptidyl-prolyl cis-trans isomerase activity"/>
    <property type="evidence" value="ECO:0007669"/>
    <property type="project" value="UniProtKB-KW"/>
</dbReference>
<sequence>MLQNIRDNIQGTLAKVIIAIICIPFVLFGVESLVGIGGSGDVAEVNGVEITEQQLIEATELRKRQLISQMGDNLDPSMLEDSRLRSEALQSLIDKELLLQQARNMELIVSKDQLDRAIVNNPDFQQDGEFSSELFHQRLLAAGFNAEIFTRLYRHDLLVNQLASGIVSTGFMTEQEMAINARFTYEKRDIRYITLDIAEMKNSLKPSADELKAYYDAHQSEYKTDEYVDVEYIELNLQNFIKPVDESALKQAYSDELASRNSSDQREISHLLLEVNGDRSKKDAIALLNQIKGKLAGGAKFADLVAEYSEDLGSKGSDGYLGVFDEQVFPPEFAPAVTNLEEGGVSDVVSTDAGVHLIRLNRLVKDNPPTFAERKADLEQHLALEQAQPAFYEAVEILKNESFNAADLAGPSEMVDSPIKFAGKVKRTGTDGIFANPQIVSALYSEEVLTDGQNSEAVEIDPEHVVVVRVKEHKLPEVMSYEQVEGRVVDSVKTDQAKQLLQNNAAVIEAELVAGGDVETVAQKSGDAWQLLLAATRNQPQDREIIDAAFKLPTAPAGQRAIDTVDLVSGNVAIITVDNVKQGELADIPEQERQLIRAYLGRAMAAEIFSEFEQSIESNADIEVL</sequence>
<feature type="domain" description="PpiC" evidence="13">
    <location>
        <begin position="263"/>
        <end position="362"/>
    </location>
</feature>
<dbReference type="PANTHER" id="PTHR47529">
    <property type="entry name" value="PEPTIDYL-PROLYL CIS-TRANS ISOMERASE D"/>
    <property type="match status" value="1"/>
</dbReference>
<gene>
    <name evidence="14" type="primary">ppiD_2</name>
    <name evidence="14" type="ORF">DPBNPPHM_02762</name>
</gene>
<evidence type="ECO:0000256" key="10">
    <source>
        <dbReference type="ARBA" id="ARBA00042775"/>
    </source>
</evidence>
<evidence type="ECO:0000256" key="9">
    <source>
        <dbReference type="ARBA" id="ARBA00040743"/>
    </source>
</evidence>
<evidence type="ECO:0000313" key="15">
    <source>
        <dbReference type="Proteomes" id="UP000434580"/>
    </source>
</evidence>
<keyword evidence="11" id="KW-0697">Rotamase</keyword>
<reference evidence="14 15" key="1">
    <citation type="submission" date="2019-11" db="EMBL/GenBank/DDBJ databases">
        <authorList>
            <person name="Holert J."/>
        </authorList>
    </citation>
    <scope>NUCLEOTIDE SEQUENCE [LARGE SCALE GENOMIC DNA]</scope>
    <source>
        <strain evidence="14">BC5_2</strain>
    </source>
</reference>
<proteinExistence type="inferred from homology"/>
<evidence type="ECO:0000313" key="14">
    <source>
        <dbReference type="EMBL" id="CAA0121830.1"/>
    </source>
</evidence>
<dbReference type="InterPro" id="IPR000297">
    <property type="entry name" value="PPIase_PpiC"/>
</dbReference>
<comment type="similarity">
    <text evidence="8">Belongs to the PpiD chaperone family.</text>
</comment>
<dbReference type="InterPro" id="IPR027304">
    <property type="entry name" value="Trigger_fact/SurA_dom_sf"/>
</dbReference>
<keyword evidence="3" id="KW-0997">Cell inner membrane</keyword>
<dbReference type="InterPro" id="IPR046357">
    <property type="entry name" value="PPIase_dom_sf"/>
</dbReference>
<comment type="subcellular location">
    <subcellularLocation>
        <location evidence="1">Cell inner membrane</location>
        <topology evidence="1">Single-pass type II membrane protein</topology>
        <orientation evidence="1">Periplasmic side</orientation>
    </subcellularLocation>
</comment>
<evidence type="ECO:0000256" key="8">
    <source>
        <dbReference type="ARBA" id="ARBA00038408"/>
    </source>
</evidence>
<dbReference type="Pfam" id="PF13624">
    <property type="entry name" value="SurA_N_3"/>
    <property type="match status" value="1"/>
</dbReference>
<dbReference type="EMBL" id="CACSII010000022">
    <property type="protein sequence ID" value="CAA0121830.1"/>
    <property type="molecule type" value="Genomic_DNA"/>
</dbReference>
<evidence type="ECO:0000256" key="6">
    <source>
        <dbReference type="ARBA" id="ARBA00023136"/>
    </source>
</evidence>
<evidence type="ECO:0000256" key="2">
    <source>
        <dbReference type="ARBA" id="ARBA00022475"/>
    </source>
</evidence>
<keyword evidence="6 12" id="KW-0472">Membrane</keyword>
<evidence type="ECO:0000256" key="12">
    <source>
        <dbReference type="SAM" id="Phobius"/>
    </source>
</evidence>
<evidence type="ECO:0000256" key="11">
    <source>
        <dbReference type="PROSITE-ProRule" id="PRU00278"/>
    </source>
</evidence>
<evidence type="ECO:0000256" key="5">
    <source>
        <dbReference type="ARBA" id="ARBA00022989"/>
    </source>
</evidence>
<dbReference type="InterPro" id="IPR052029">
    <property type="entry name" value="PpiD_chaperone"/>
</dbReference>
<keyword evidence="2" id="KW-1003">Cell membrane</keyword>
<evidence type="ECO:0000256" key="3">
    <source>
        <dbReference type="ARBA" id="ARBA00022519"/>
    </source>
</evidence>
<dbReference type="SUPFAM" id="SSF54534">
    <property type="entry name" value="FKBP-like"/>
    <property type="match status" value="1"/>
</dbReference>
<evidence type="ECO:0000256" key="1">
    <source>
        <dbReference type="ARBA" id="ARBA00004382"/>
    </source>
</evidence>
<feature type="transmembrane region" description="Helical" evidence="12">
    <location>
        <begin position="12"/>
        <end position="30"/>
    </location>
</feature>
<evidence type="ECO:0000259" key="13">
    <source>
        <dbReference type="PROSITE" id="PS50198"/>
    </source>
</evidence>
<evidence type="ECO:0000256" key="7">
    <source>
        <dbReference type="ARBA" id="ARBA00023186"/>
    </source>
</evidence>
<dbReference type="PROSITE" id="PS50198">
    <property type="entry name" value="PPIC_PPIASE_2"/>
    <property type="match status" value="1"/>
</dbReference>
<keyword evidence="11 14" id="KW-0413">Isomerase</keyword>
<dbReference type="GO" id="GO:0005886">
    <property type="term" value="C:plasma membrane"/>
    <property type="evidence" value="ECO:0007669"/>
    <property type="project" value="UniProtKB-SubCell"/>
</dbReference>
<evidence type="ECO:0000256" key="4">
    <source>
        <dbReference type="ARBA" id="ARBA00022692"/>
    </source>
</evidence>
<keyword evidence="4 12" id="KW-0812">Transmembrane</keyword>
<dbReference type="Proteomes" id="UP000434580">
    <property type="component" value="Unassembled WGS sequence"/>
</dbReference>
<name>A0A5S9QSX3_9GAMM</name>
<dbReference type="Gene3D" id="1.10.4030.10">
    <property type="entry name" value="Porin chaperone SurA, peptide-binding domain"/>
    <property type="match status" value="1"/>
</dbReference>
<dbReference type="Pfam" id="PF00639">
    <property type="entry name" value="Rotamase"/>
    <property type="match status" value="1"/>
</dbReference>
<dbReference type="SUPFAM" id="SSF109998">
    <property type="entry name" value="Triger factor/SurA peptide-binding domain-like"/>
    <property type="match status" value="1"/>
</dbReference>
<keyword evidence="7" id="KW-0143">Chaperone</keyword>
<protein>
    <recommendedName>
        <fullName evidence="9">Periplasmic chaperone PpiD</fullName>
    </recommendedName>
    <alternativeName>
        <fullName evidence="10">Periplasmic folding chaperone</fullName>
    </alternativeName>
</protein>
<keyword evidence="5 12" id="KW-1133">Transmembrane helix</keyword>
<dbReference type="Gene3D" id="3.10.50.40">
    <property type="match status" value="1"/>
</dbReference>